<protein>
    <recommendedName>
        <fullName evidence="2">UPF0323 domain-containing protein</fullName>
    </recommendedName>
</protein>
<reference evidence="3" key="1">
    <citation type="journal article" date="2023" name="Int. J. Mol. Sci.">
        <title>Metagenomics Revealed a New Genus 'Candidatus Thiocaldithrix dubininis' gen. nov., sp. nov. and a New Species 'Candidatus Thiothrix putei' sp. nov. in the Family Thiotrichaceae, Some Members of Which Have Traits of Both Na+- and H+-Motive Energetics.</title>
        <authorList>
            <person name="Ravin N.V."/>
            <person name="Muntyan M.S."/>
            <person name="Smolyakov D.D."/>
            <person name="Rudenko T.S."/>
            <person name="Beletsky A.V."/>
            <person name="Mardanov A.V."/>
            <person name="Grabovich M.Y."/>
        </authorList>
    </citation>
    <scope>NUCLEOTIDE SEQUENCE</scope>
    <source>
        <strain evidence="3">GKL-01</strain>
    </source>
</reference>
<organism evidence="3">
    <name type="scientific">Candidatus Thiocaldithrix dubininis</name>
    <dbReference type="NCBI Taxonomy" id="3080823"/>
    <lineage>
        <taxon>Bacteria</taxon>
        <taxon>Pseudomonadati</taxon>
        <taxon>Pseudomonadota</taxon>
        <taxon>Gammaproteobacteria</taxon>
        <taxon>Thiotrichales</taxon>
        <taxon>Thiotrichaceae</taxon>
        <taxon>Candidatus Thiocaldithrix</taxon>
    </lineage>
</organism>
<accession>A0AA95H7H6</accession>
<dbReference type="KEGG" id="tdu:QJT80_06005"/>
<feature type="domain" description="UPF0323" evidence="2">
    <location>
        <begin position="59"/>
        <end position="179"/>
    </location>
</feature>
<feature type="compositionally biased region" description="Polar residues" evidence="1">
    <location>
        <begin position="208"/>
        <end position="218"/>
    </location>
</feature>
<dbReference type="Pfam" id="PF26303">
    <property type="entry name" value="UPF0323"/>
    <property type="match status" value="1"/>
</dbReference>
<evidence type="ECO:0000313" key="3">
    <source>
        <dbReference type="EMBL" id="WGZ92031.1"/>
    </source>
</evidence>
<sequence>MNKPYIKSIVSYSMVGSLGFTILASLQGCGGDQPSTPPAEKPNTSVSDAVNNNKQQGLFMVIQQTGKNPDTYEVKEQYPSAEGTRAILKDMDGKERILSEAELKQIAEAEAKKVEDGTSKLAQPVAENQGLSLGETLLASAAGALVGGMIANKLMGNSNFQRNQQQYQQRYPSSISRPMGGGMDTRGVNQTRPGTPSQAQPKSGFFGSGNSAANPSNRPSGSSFGSSSGGSSSSSPSFGG</sequence>
<dbReference type="EMBL" id="CP124755">
    <property type="protein sequence ID" value="WGZ92031.1"/>
    <property type="molecule type" value="Genomic_DNA"/>
</dbReference>
<feature type="region of interest" description="Disordered" evidence="1">
    <location>
        <begin position="164"/>
        <end position="240"/>
    </location>
</feature>
<dbReference type="InterPro" id="IPR059092">
    <property type="entry name" value="UPF0323_dom"/>
</dbReference>
<proteinExistence type="predicted"/>
<gene>
    <name evidence="3" type="ORF">QJT80_06005</name>
</gene>
<reference evidence="3" key="2">
    <citation type="submission" date="2023-04" db="EMBL/GenBank/DDBJ databases">
        <authorList>
            <person name="Beletskiy A.V."/>
            <person name="Mardanov A.V."/>
            <person name="Ravin N.V."/>
        </authorList>
    </citation>
    <scope>NUCLEOTIDE SEQUENCE</scope>
    <source>
        <strain evidence="3">GKL-01</strain>
    </source>
</reference>
<dbReference type="Proteomes" id="UP001300672">
    <property type="component" value="Chromosome"/>
</dbReference>
<feature type="compositionally biased region" description="Polar residues" evidence="1">
    <location>
        <begin position="187"/>
        <end position="201"/>
    </location>
</feature>
<evidence type="ECO:0000256" key="1">
    <source>
        <dbReference type="SAM" id="MobiDB-lite"/>
    </source>
</evidence>
<dbReference type="AlphaFoldDB" id="A0AA95H7H6"/>
<feature type="compositionally biased region" description="Low complexity" evidence="1">
    <location>
        <begin position="219"/>
        <end position="240"/>
    </location>
</feature>
<evidence type="ECO:0000259" key="2">
    <source>
        <dbReference type="Pfam" id="PF26303"/>
    </source>
</evidence>
<dbReference type="PROSITE" id="PS51257">
    <property type="entry name" value="PROKAR_LIPOPROTEIN"/>
    <property type="match status" value="1"/>
</dbReference>
<name>A0AA95H7H6_9GAMM</name>